<evidence type="ECO:0000313" key="2">
    <source>
        <dbReference type="EMBL" id="QGI24986.1"/>
    </source>
</evidence>
<keyword evidence="2" id="KW-0496">Mitochondrion</keyword>
<keyword evidence="1" id="KW-0812">Transmembrane</keyword>
<feature type="transmembrane region" description="Helical" evidence="1">
    <location>
        <begin position="27"/>
        <end position="45"/>
    </location>
</feature>
<dbReference type="RefSeq" id="YP_009711313.1">
    <property type="nucleotide sequence ID" value="NC_045228.1"/>
</dbReference>
<keyword evidence="1" id="KW-1133">Transmembrane helix</keyword>
<gene>
    <name evidence="2" type="primary">ORF234</name>
</gene>
<reference evidence="2" key="1">
    <citation type="submission" date="2019-09" db="EMBL/GenBank/DDBJ databases">
        <authorList>
            <person name="Yang J."/>
        </authorList>
    </citation>
    <scope>NUCLEOTIDE SEQUENCE</scope>
</reference>
<name>A0A5Q3A3I0_9ROSA</name>
<proteinExistence type="predicted"/>
<keyword evidence="1" id="KW-0472">Membrane</keyword>
<reference evidence="2" key="2">
    <citation type="submission" date="2019-11" db="EMBL/GenBank/DDBJ databases">
        <title>Complete Mitochondrial Genome of Eriobotrya japonica (Thunb.) Lindl.</title>
        <authorList>
            <person name="Xx X."/>
        </authorList>
    </citation>
    <scope>NUCLEOTIDE SEQUENCE</scope>
</reference>
<dbReference type="AlphaFoldDB" id="A0A5Q3A3I0"/>
<protein>
    <submittedName>
        <fullName evidence="2">Uncharacterized protein</fullName>
    </submittedName>
</protein>
<dbReference type="GeneID" id="42439267"/>
<dbReference type="EMBL" id="MN481990">
    <property type="protein sequence ID" value="QGI24986.1"/>
    <property type="molecule type" value="Genomic_DNA"/>
</dbReference>
<feature type="transmembrane region" description="Helical" evidence="1">
    <location>
        <begin position="57"/>
        <end position="79"/>
    </location>
</feature>
<organism evidence="2">
    <name type="scientific">Eriobotrya japonica</name>
    <dbReference type="NCBI Taxonomy" id="32224"/>
    <lineage>
        <taxon>Eukaryota</taxon>
        <taxon>Viridiplantae</taxon>
        <taxon>Streptophyta</taxon>
        <taxon>Embryophyta</taxon>
        <taxon>Tracheophyta</taxon>
        <taxon>Spermatophyta</taxon>
        <taxon>Magnoliopsida</taxon>
        <taxon>eudicotyledons</taxon>
        <taxon>Gunneridae</taxon>
        <taxon>Pentapetalae</taxon>
        <taxon>rosids</taxon>
        <taxon>fabids</taxon>
        <taxon>Rosales</taxon>
        <taxon>Rosaceae</taxon>
        <taxon>Amygdaloideae</taxon>
        <taxon>Maleae</taxon>
        <taxon>Eriobotrya</taxon>
    </lineage>
</organism>
<accession>A0A5Q3A3I0</accession>
<sequence>MYFTLSPVEYEYGATPMVHTVINVSTMYLYLSLTLVIGVGAFSLHKKREIELLPARPPLSFFTFTLNMIFILLCLNGTVAACDGRISSPAPAVGLHPEVPADTGVPQGAPVQIDEIPPEVPQLYRPLMGDAFRTRELHLRLGLYFMGRNTWRDNCVLLGILEKQVLVEKKIEAALVHDGYNPISVVIKRHEIRTILFNHPTRASVLSERTLDSFLDQIARNGTRQSIPGGESNS</sequence>
<evidence type="ECO:0000256" key="1">
    <source>
        <dbReference type="SAM" id="Phobius"/>
    </source>
</evidence>
<geneLocation type="mitochondrion" evidence="2"/>